<dbReference type="Pfam" id="PF05893">
    <property type="entry name" value="LuxC"/>
    <property type="match status" value="1"/>
</dbReference>
<dbReference type="EMBL" id="FNBA01000002">
    <property type="protein sequence ID" value="SDE72755.1"/>
    <property type="molecule type" value="Genomic_DNA"/>
</dbReference>
<keyword evidence="3" id="KW-1185">Reference proteome</keyword>
<reference evidence="2 3" key="1">
    <citation type="submission" date="2016-10" db="EMBL/GenBank/DDBJ databases">
        <authorList>
            <person name="de Groot N.N."/>
        </authorList>
    </citation>
    <scope>NUCLEOTIDE SEQUENCE [LARGE SCALE GENOMIC DNA]</scope>
    <source>
        <strain evidence="2 3">DSM 16195</strain>
    </source>
</reference>
<gene>
    <name evidence="2" type="ORF">SAMN05421855_102431</name>
</gene>
<dbReference type="Proteomes" id="UP000199321">
    <property type="component" value="Unassembled WGS sequence"/>
</dbReference>
<evidence type="ECO:0000313" key="3">
    <source>
        <dbReference type="Proteomes" id="UP000199321"/>
    </source>
</evidence>
<name>A0A1G7FB76_9FLAO</name>
<evidence type="ECO:0000256" key="1">
    <source>
        <dbReference type="ARBA" id="ARBA00022857"/>
    </source>
</evidence>
<dbReference type="SUPFAM" id="SSF53720">
    <property type="entry name" value="ALDH-like"/>
    <property type="match status" value="1"/>
</dbReference>
<dbReference type="GO" id="GO:0003995">
    <property type="term" value="F:acyl-CoA dehydrogenase activity"/>
    <property type="evidence" value="ECO:0007669"/>
    <property type="project" value="InterPro"/>
</dbReference>
<dbReference type="AlphaFoldDB" id="A0A1G7FB76"/>
<dbReference type="InterPro" id="IPR008670">
    <property type="entry name" value="CoA_reduct_LuxC"/>
</dbReference>
<evidence type="ECO:0000313" key="2">
    <source>
        <dbReference type="EMBL" id="SDE72755.1"/>
    </source>
</evidence>
<protein>
    <submittedName>
        <fullName evidence="2">Acyl-CoA reductase (LuxC)</fullName>
    </submittedName>
</protein>
<keyword evidence="1" id="KW-0521">NADP</keyword>
<dbReference type="GO" id="GO:0008218">
    <property type="term" value="P:bioluminescence"/>
    <property type="evidence" value="ECO:0007669"/>
    <property type="project" value="InterPro"/>
</dbReference>
<dbReference type="InterPro" id="IPR016161">
    <property type="entry name" value="Ald_DH/histidinol_DH"/>
</dbReference>
<organism evidence="2 3">
    <name type="scientific">Ulvibacter litoralis</name>
    <dbReference type="NCBI Taxonomy" id="227084"/>
    <lineage>
        <taxon>Bacteria</taxon>
        <taxon>Pseudomonadati</taxon>
        <taxon>Bacteroidota</taxon>
        <taxon>Flavobacteriia</taxon>
        <taxon>Flavobacteriales</taxon>
        <taxon>Flavobacteriaceae</taxon>
        <taxon>Ulvibacter</taxon>
    </lineage>
</organism>
<proteinExistence type="predicted"/>
<accession>A0A1G7FB76</accession>
<dbReference type="STRING" id="227084.SAMN05421855_102431"/>
<sequence>MIFITLCKFNALKGQLQTNMQLQERINAFVELGKFLNQFSSETASKQQNLQHNDRFYDSMRQLIATAHHHNGWFTTDNIQFACKSWAEALSEANLKQWTSAYTINTTTPKTIAIVMAGNVPLVGFHDFLSVLISGNKVLAKLSKNDKLLLPFIAKYIIAIEPRFEAYIAFSEGKLENFDAVIATGSDNTSRYFDYYFGKYPNIIRKNRNSIAVLTGNETPAQLEALAHDVFRYFGLGCRNVSKIYFPEGYYMDPFFNGMYSWKQMVDNNKYINNYDYNKAVYLMSLFNILDNEFLLLKEDEGMSSPISVLFYEYYTDLDSLKVTLTSEAEKIQCIVGQTGIENEIDFGMAQSPQLWDYADGVDTLKFILEL</sequence>